<dbReference type="AlphaFoldDB" id="A0AAX6FF75"/>
<feature type="compositionally biased region" description="Polar residues" evidence="1">
    <location>
        <begin position="138"/>
        <end position="147"/>
    </location>
</feature>
<feature type="compositionally biased region" description="Basic residues" evidence="1">
    <location>
        <begin position="69"/>
        <end position="79"/>
    </location>
</feature>
<feature type="compositionally biased region" description="Pro residues" evidence="1">
    <location>
        <begin position="56"/>
        <end position="65"/>
    </location>
</feature>
<comment type="caution">
    <text evidence="2">The sequence shown here is derived from an EMBL/GenBank/DDBJ whole genome shotgun (WGS) entry which is preliminary data.</text>
</comment>
<name>A0AAX6FF75_IRIPA</name>
<sequence length="147" mass="15501">MCDLRQSSTGPRMRTEPIAGIHSFQADPARRSSDPSEATAAFSDEPGRRSTEEPRPIPGAVPSPVSPSRLRRPSSPRHRGFPDPAPCFSHGLGCSHSGVVQAPLTSKLSSCHRIPLNAPLPAPPRFGAGEPRRARFSSVASTSGGST</sequence>
<dbReference type="Proteomes" id="UP001140949">
    <property type="component" value="Unassembled WGS sequence"/>
</dbReference>
<accession>A0AAX6FF75</accession>
<feature type="region of interest" description="Disordered" evidence="1">
    <location>
        <begin position="122"/>
        <end position="147"/>
    </location>
</feature>
<feature type="compositionally biased region" description="Basic and acidic residues" evidence="1">
    <location>
        <begin position="45"/>
        <end position="55"/>
    </location>
</feature>
<evidence type="ECO:0000313" key="3">
    <source>
        <dbReference type="Proteomes" id="UP001140949"/>
    </source>
</evidence>
<protein>
    <submittedName>
        <fullName evidence="2">Uncharacterized protein</fullName>
    </submittedName>
</protein>
<keyword evidence="3" id="KW-1185">Reference proteome</keyword>
<feature type="region of interest" description="Disordered" evidence="1">
    <location>
        <begin position="1"/>
        <end position="85"/>
    </location>
</feature>
<dbReference type="EMBL" id="JANAVB010029248">
    <property type="protein sequence ID" value="KAJ6815034.1"/>
    <property type="molecule type" value="Genomic_DNA"/>
</dbReference>
<proteinExistence type="predicted"/>
<gene>
    <name evidence="2" type="ORF">M6B38_136335</name>
</gene>
<reference evidence="2" key="1">
    <citation type="journal article" date="2023" name="GigaByte">
        <title>Genome assembly of the bearded iris, Iris pallida Lam.</title>
        <authorList>
            <person name="Bruccoleri R.E."/>
            <person name="Oakeley E.J."/>
            <person name="Faust A.M.E."/>
            <person name="Altorfer M."/>
            <person name="Dessus-Babus S."/>
            <person name="Burckhardt D."/>
            <person name="Oertli M."/>
            <person name="Naumann U."/>
            <person name="Petersen F."/>
            <person name="Wong J."/>
        </authorList>
    </citation>
    <scope>NUCLEOTIDE SEQUENCE</scope>
    <source>
        <strain evidence="2">GSM-AAB239-AS_SAM_17_03QT</strain>
    </source>
</reference>
<reference evidence="2" key="2">
    <citation type="submission" date="2023-04" db="EMBL/GenBank/DDBJ databases">
        <authorList>
            <person name="Bruccoleri R.E."/>
            <person name="Oakeley E.J."/>
            <person name="Faust A.-M."/>
            <person name="Dessus-Babus S."/>
            <person name="Altorfer M."/>
            <person name="Burckhardt D."/>
            <person name="Oertli M."/>
            <person name="Naumann U."/>
            <person name="Petersen F."/>
            <person name="Wong J."/>
        </authorList>
    </citation>
    <scope>NUCLEOTIDE SEQUENCE</scope>
    <source>
        <strain evidence="2">GSM-AAB239-AS_SAM_17_03QT</strain>
        <tissue evidence="2">Leaf</tissue>
    </source>
</reference>
<evidence type="ECO:0000313" key="2">
    <source>
        <dbReference type="EMBL" id="KAJ6815034.1"/>
    </source>
</evidence>
<feature type="compositionally biased region" description="Polar residues" evidence="1">
    <location>
        <begin position="1"/>
        <end position="10"/>
    </location>
</feature>
<organism evidence="2 3">
    <name type="scientific">Iris pallida</name>
    <name type="common">Sweet iris</name>
    <dbReference type="NCBI Taxonomy" id="29817"/>
    <lineage>
        <taxon>Eukaryota</taxon>
        <taxon>Viridiplantae</taxon>
        <taxon>Streptophyta</taxon>
        <taxon>Embryophyta</taxon>
        <taxon>Tracheophyta</taxon>
        <taxon>Spermatophyta</taxon>
        <taxon>Magnoliopsida</taxon>
        <taxon>Liliopsida</taxon>
        <taxon>Asparagales</taxon>
        <taxon>Iridaceae</taxon>
        <taxon>Iridoideae</taxon>
        <taxon>Irideae</taxon>
        <taxon>Iris</taxon>
    </lineage>
</organism>
<evidence type="ECO:0000256" key="1">
    <source>
        <dbReference type="SAM" id="MobiDB-lite"/>
    </source>
</evidence>